<sequence length="154" mass="17444">MPEDTKWITVHDTACTNTSPDSCVDVVLDPTPICSNMTNREFRDVFVSSRATAVTLTHNRIKSLARWDYSEQARAKKWFGSSSEEVRAAMTVGLPKLLGVVRNLKPENVIRWDQQRQRNITCTVFPDNGSTDAAVCKPDSARRIIAIYPHYCKR</sequence>
<comment type="caution">
    <text evidence="1">The sequence shown here is derived from an EMBL/GenBank/DDBJ whole genome shotgun (WGS) entry which is preliminary data.</text>
</comment>
<accession>A0ABU1KVN3</accession>
<organism evidence="1 2">
    <name type="scientific">Paraburkholderia caledonica</name>
    <dbReference type="NCBI Taxonomy" id="134536"/>
    <lineage>
        <taxon>Bacteria</taxon>
        <taxon>Pseudomonadati</taxon>
        <taxon>Pseudomonadota</taxon>
        <taxon>Betaproteobacteria</taxon>
        <taxon>Burkholderiales</taxon>
        <taxon>Burkholderiaceae</taxon>
        <taxon>Paraburkholderia</taxon>
    </lineage>
</organism>
<dbReference type="Gene3D" id="3.40.390.10">
    <property type="entry name" value="Collagenase (Catalytic Domain)"/>
    <property type="match status" value="1"/>
</dbReference>
<keyword evidence="2" id="KW-1185">Reference proteome</keyword>
<proteinExistence type="predicted"/>
<dbReference type="CDD" id="cd11007">
    <property type="entry name" value="M35_like_1"/>
    <property type="match status" value="1"/>
</dbReference>
<reference evidence="1 2" key="1">
    <citation type="submission" date="2023-07" db="EMBL/GenBank/DDBJ databases">
        <title>Sorghum-associated microbial communities from plants grown in Nebraska, USA.</title>
        <authorList>
            <person name="Schachtman D."/>
        </authorList>
    </citation>
    <scope>NUCLEOTIDE SEQUENCE [LARGE SCALE GENOMIC DNA]</scope>
    <source>
        <strain evidence="1 2">DS1039</strain>
    </source>
</reference>
<protein>
    <submittedName>
        <fullName evidence="1">Uncharacterized protein</fullName>
    </submittedName>
</protein>
<dbReference type="Proteomes" id="UP001185254">
    <property type="component" value="Unassembled WGS sequence"/>
</dbReference>
<gene>
    <name evidence="1" type="ORF">J2776_001714</name>
</gene>
<dbReference type="InterPro" id="IPR034108">
    <property type="entry name" value="Pept_M35-like_proteobacteria"/>
</dbReference>
<dbReference type="EMBL" id="JAVDQN010000001">
    <property type="protein sequence ID" value="MDR6375038.1"/>
    <property type="molecule type" value="Genomic_DNA"/>
</dbReference>
<evidence type="ECO:0000313" key="2">
    <source>
        <dbReference type="Proteomes" id="UP001185254"/>
    </source>
</evidence>
<dbReference type="InterPro" id="IPR024079">
    <property type="entry name" value="MetalloPept_cat_dom_sf"/>
</dbReference>
<evidence type="ECO:0000313" key="1">
    <source>
        <dbReference type="EMBL" id="MDR6375038.1"/>
    </source>
</evidence>
<dbReference type="RefSeq" id="WP_310065886.1">
    <property type="nucleotide sequence ID" value="NZ_JAVDQN010000001.1"/>
</dbReference>
<name>A0ABU1KVN3_9BURK</name>